<comment type="caution">
    <text evidence="9">The sequence shown here is derived from an EMBL/GenBank/DDBJ whole genome shotgun (WGS) entry which is preliminary data.</text>
</comment>
<keyword evidence="8" id="KW-0807">Transducer</keyword>
<dbReference type="SUPFAM" id="SSF81321">
    <property type="entry name" value="Family A G protein-coupled receptor-like"/>
    <property type="match status" value="1"/>
</dbReference>
<dbReference type="InterPro" id="IPR017452">
    <property type="entry name" value="GPCR_Rhodpsn_7TM"/>
</dbReference>
<dbReference type="PRINTS" id="PR00237">
    <property type="entry name" value="GPCRRHODOPSN"/>
</dbReference>
<dbReference type="SMART" id="SM01381">
    <property type="entry name" value="7TM_GPCR_Srsx"/>
    <property type="match status" value="1"/>
</dbReference>
<dbReference type="PANTHER" id="PTHR24249">
    <property type="entry name" value="HISTAMINE RECEPTOR-RELATED G-PROTEIN COUPLED RECEPTOR"/>
    <property type="match status" value="1"/>
</dbReference>
<dbReference type="Proteomes" id="UP001152795">
    <property type="component" value="Unassembled WGS sequence"/>
</dbReference>
<protein>
    <submittedName>
        <fullName evidence="9">Beta-2 adrenergic receptor-like</fullName>
    </submittedName>
</protein>
<dbReference type="PROSITE" id="PS50262">
    <property type="entry name" value="G_PROTEIN_RECEP_F1_2"/>
    <property type="match status" value="1"/>
</dbReference>
<dbReference type="GO" id="GO:0005886">
    <property type="term" value="C:plasma membrane"/>
    <property type="evidence" value="ECO:0007669"/>
    <property type="project" value="UniProtKB-SubCell"/>
</dbReference>
<dbReference type="Pfam" id="PF00001">
    <property type="entry name" value="7tm_1"/>
    <property type="match status" value="1"/>
</dbReference>
<evidence type="ECO:0000256" key="1">
    <source>
        <dbReference type="ARBA" id="ARBA00004651"/>
    </source>
</evidence>
<evidence type="ECO:0000313" key="10">
    <source>
        <dbReference type="Proteomes" id="UP001152795"/>
    </source>
</evidence>
<dbReference type="EMBL" id="CACRXK020000753">
    <property type="protein sequence ID" value="CAB3984547.1"/>
    <property type="molecule type" value="Genomic_DNA"/>
</dbReference>
<organism evidence="9 10">
    <name type="scientific">Paramuricea clavata</name>
    <name type="common">Red gorgonian</name>
    <name type="synonym">Violescent sea-whip</name>
    <dbReference type="NCBI Taxonomy" id="317549"/>
    <lineage>
        <taxon>Eukaryota</taxon>
        <taxon>Metazoa</taxon>
        <taxon>Cnidaria</taxon>
        <taxon>Anthozoa</taxon>
        <taxon>Octocorallia</taxon>
        <taxon>Malacalcyonacea</taxon>
        <taxon>Plexauridae</taxon>
        <taxon>Paramuricea</taxon>
    </lineage>
</organism>
<evidence type="ECO:0000256" key="4">
    <source>
        <dbReference type="ARBA" id="ARBA00022989"/>
    </source>
</evidence>
<keyword evidence="6" id="KW-0472">Membrane</keyword>
<gene>
    <name evidence="9" type="ORF">PACLA_8A000051</name>
</gene>
<keyword evidence="5" id="KW-0297">G-protein coupled receptor</keyword>
<keyword evidence="3" id="KW-0812">Transmembrane</keyword>
<evidence type="ECO:0000256" key="2">
    <source>
        <dbReference type="ARBA" id="ARBA00022475"/>
    </source>
</evidence>
<dbReference type="AlphaFoldDB" id="A0A7D9HJZ3"/>
<name>A0A7D9HJZ3_PARCT</name>
<evidence type="ECO:0000256" key="5">
    <source>
        <dbReference type="ARBA" id="ARBA00023040"/>
    </source>
</evidence>
<proteinExistence type="predicted"/>
<keyword evidence="4" id="KW-1133">Transmembrane helix</keyword>
<keyword evidence="2" id="KW-1003">Cell membrane</keyword>
<dbReference type="InterPro" id="IPR000276">
    <property type="entry name" value="GPCR_Rhodpsn"/>
</dbReference>
<dbReference type="CDD" id="cd00637">
    <property type="entry name" value="7tm_classA_rhodopsin-like"/>
    <property type="match status" value="1"/>
</dbReference>
<evidence type="ECO:0000256" key="3">
    <source>
        <dbReference type="ARBA" id="ARBA00022692"/>
    </source>
</evidence>
<keyword evidence="10" id="KW-1185">Reference proteome</keyword>
<dbReference type="GO" id="GO:0004930">
    <property type="term" value="F:G protein-coupled receptor activity"/>
    <property type="evidence" value="ECO:0007669"/>
    <property type="project" value="UniProtKB-KW"/>
</dbReference>
<sequence length="304" mass="34228">MNFSTLGENATTTPTPEYTNTSIDIPFVQIDLTVALVFSILDLVGIMLATLANVFLIGLVLSHSDLRKTTDVFTSSLCVSDLLASVLFQPFVIRRLLAREPNQPYEWAVRRAIGQATLSASSMSLLTATMDRYIVLRWPLRYENIISKRTAFFVISGIWLASFAMGATAYFKRNLSAVVFPSILGVIVASIVATQVSIFIIARKQVKKIWKHSRSNDKGKKLLSNMRATKTIALLLTVFLLSWLPSTIFRFYERLSGGDNTTFHTWLHPLNTLIQIHCSLDPFLYVLRNQRFKKAIAKVVKRCC</sequence>
<evidence type="ECO:0000256" key="6">
    <source>
        <dbReference type="ARBA" id="ARBA00023136"/>
    </source>
</evidence>
<dbReference type="InterPro" id="IPR050569">
    <property type="entry name" value="TAAR"/>
</dbReference>
<accession>A0A7D9HJZ3</accession>
<keyword evidence="7 9" id="KW-0675">Receptor</keyword>
<evidence type="ECO:0000313" key="9">
    <source>
        <dbReference type="EMBL" id="CAB3984547.1"/>
    </source>
</evidence>
<reference evidence="9" key="1">
    <citation type="submission" date="2020-04" db="EMBL/GenBank/DDBJ databases">
        <authorList>
            <person name="Alioto T."/>
            <person name="Alioto T."/>
            <person name="Gomez Garrido J."/>
        </authorList>
    </citation>
    <scope>NUCLEOTIDE SEQUENCE</scope>
    <source>
        <strain evidence="9">A484AB</strain>
    </source>
</reference>
<evidence type="ECO:0000256" key="8">
    <source>
        <dbReference type="ARBA" id="ARBA00023224"/>
    </source>
</evidence>
<comment type="subcellular location">
    <subcellularLocation>
        <location evidence="1">Cell membrane</location>
        <topology evidence="1">Multi-pass membrane protein</topology>
    </subcellularLocation>
</comment>
<evidence type="ECO:0000256" key="7">
    <source>
        <dbReference type="ARBA" id="ARBA00023170"/>
    </source>
</evidence>
<dbReference type="OrthoDB" id="5984709at2759"/>
<dbReference type="Gene3D" id="1.20.1070.10">
    <property type="entry name" value="Rhodopsin 7-helix transmembrane proteins"/>
    <property type="match status" value="1"/>
</dbReference>